<evidence type="ECO:0000259" key="8">
    <source>
        <dbReference type="PROSITE" id="PS50011"/>
    </source>
</evidence>
<dbReference type="PANTHER" id="PTHR24342:SF20">
    <property type="entry name" value="MYOSIN LIGHT CHAIN KINASE, SMOOTH MUSCLE"/>
    <property type="match status" value="1"/>
</dbReference>
<evidence type="ECO:0000256" key="4">
    <source>
        <dbReference type="ARBA" id="ARBA00022777"/>
    </source>
</evidence>
<dbReference type="RefSeq" id="XP_065652035.1">
    <property type="nucleotide sequence ID" value="XM_065795963.1"/>
</dbReference>
<dbReference type="Gene3D" id="3.30.200.20">
    <property type="entry name" value="Phosphorylase Kinase, domain 1"/>
    <property type="match status" value="1"/>
</dbReference>
<protein>
    <submittedName>
        <fullName evidence="10 11">Calcium/calmodulin-dependent protein kinase type II delta 1 chain isoform X3</fullName>
    </submittedName>
</protein>
<accession>A0ABM4BSA4</accession>
<keyword evidence="6" id="KW-0175">Coiled coil</keyword>
<dbReference type="InterPro" id="IPR000719">
    <property type="entry name" value="Prot_kinase_dom"/>
</dbReference>
<evidence type="ECO:0000313" key="9">
    <source>
        <dbReference type="Proteomes" id="UP001652625"/>
    </source>
</evidence>
<dbReference type="GO" id="GO:0016301">
    <property type="term" value="F:kinase activity"/>
    <property type="evidence" value="ECO:0007669"/>
    <property type="project" value="UniProtKB-KW"/>
</dbReference>
<dbReference type="InterPro" id="IPR008271">
    <property type="entry name" value="Ser/Thr_kinase_AS"/>
</dbReference>
<dbReference type="InterPro" id="IPR011009">
    <property type="entry name" value="Kinase-like_dom_sf"/>
</dbReference>
<evidence type="ECO:0000256" key="7">
    <source>
        <dbReference type="SAM" id="MobiDB-lite"/>
    </source>
</evidence>
<reference evidence="10 11" key="1">
    <citation type="submission" date="2025-05" db="UniProtKB">
        <authorList>
            <consortium name="RefSeq"/>
        </authorList>
    </citation>
    <scope>IDENTIFICATION</scope>
</reference>
<evidence type="ECO:0000256" key="6">
    <source>
        <dbReference type="SAM" id="Coils"/>
    </source>
</evidence>
<dbReference type="Proteomes" id="UP001652625">
    <property type="component" value="Chromosome 04"/>
</dbReference>
<feature type="coiled-coil region" evidence="6">
    <location>
        <begin position="123"/>
        <end position="245"/>
    </location>
</feature>
<name>A0ABM4BSA4_HYDVU</name>
<dbReference type="GeneID" id="100199733"/>
<feature type="domain" description="Protein kinase" evidence="8">
    <location>
        <begin position="338"/>
        <end position="591"/>
    </location>
</feature>
<keyword evidence="9" id="KW-1185">Reference proteome</keyword>
<proteinExistence type="predicted"/>
<keyword evidence="1" id="KW-0723">Serine/threonine-protein kinase</keyword>
<keyword evidence="2" id="KW-0808">Transferase</keyword>
<evidence type="ECO:0000313" key="10">
    <source>
        <dbReference type="RefSeq" id="XP_065652035.1"/>
    </source>
</evidence>
<feature type="compositionally biased region" description="Polar residues" evidence="7">
    <location>
        <begin position="639"/>
        <end position="668"/>
    </location>
</feature>
<keyword evidence="3" id="KW-0547">Nucleotide-binding</keyword>
<dbReference type="PROSITE" id="PS50011">
    <property type="entry name" value="PROTEIN_KINASE_DOM"/>
    <property type="match status" value="1"/>
</dbReference>
<dbReference type="SMART" id="SM00220">
    <property type="entry name" value="S_TKc"/>
    <property type="match status" value="1"/>
</dbReference>
<evidence type="ECO:0000313" key="11">
    <source>
        <dbReference type="RefSeq" id="XP_065652037.1"/>
    </source>
</evidence>
<dbReference type="PANTHER" id="PTHR24342">
    <property type="entry name" value="SERINE/THREONINE-PROTEIN KINASE 17"/>
    <property type="match status" value="1"/>
</dbReference>
<evidence type="ECO:0000256" key="3">
    <source>
        <dbReference type="ARBA" id="ARBA00022741"/>
    </source>
</evidence>
<evidence type="ECO:0000256" key="2">
    <source>
        <dbReference type="ARBA" id="ARBA00022679"/>
    </source>
</evidence>
<organism evidence="9 10">
    <name type="scientific">Hydra vulgaris</name>
    <name type="common">Hydra</name>
    <name type="synonym">Hydra attenuata</name>
    <dbReference type="NCBI Taxonomy" id="6087"/>
    <lineage>
        <taxon>Eukaryota</taxon>
        <taxon>Metazoa</taxon>
        <taxon>Cnidaria</taxon>
        <taxon>Hydrozoa</taxon>
        <taxon>Hydroidolina</taxon>
        <taxon>Anthoathecata</taxon>
        <taxon>Aplanulata</taxon>
        <taxon>Hydridae</taxon>
        <taxon>Hydra</taxon>
    </lineage>
</organism>
<dbReference type="Pfam" id="PF00069">
    <property type="entry name" value="Pkinase"/>
    <property type="match status" value="1"/>
</dbReference>
<feature type="region of interest" description="Disordered" evidence="7">
    <location>
        <begin position="639"/>
        <end position="684"/>
    </location>
</feature>
<keyword evidence="5" id="KW-0067">ATP-binding</keyword>
<evidence type="ECO:0000256" key="5">
    <source>
        <dbReference type="ARBA" id="ARBA00022840"/>
    </source>
</evidence>
<evidence type="ECO:0000256" key="1">
    <source>
        <dbReference type="ARBA" id="ARBA00022527"/>
    </source>
</evidence>
<dbReference type="SUPFAM" id="SSF56112">
    <property type="entry name" value="Protein kinase-like (PK-like)"/>
    <property type="match status" value="1"/>
</dbReference>
<sequence>MFTIKCPKITIGSKSTLNTVQNINLIKNTERHSKDNLPSQQKAFAEVPCASLVKYEVRRVIKLEKTQNIGDKLSRKQNIGDKISIKQKDNSSQTRNEITNEASLLKSTICNSCEELNEKTFTLKEEMSIYDTYESELKKLARELKETQDRHEKILFENISLKKRNLKILQNFHDENKNFDKNIKKLENEIDEEKAKTQRLSIKLEDANFEISRLRTELINAQLENEKIIEENEDLAVDNEDLIKDRDEIIKIYDELFRESERLKHEVNIWKNVFQNNNGDIINSGLNNTPDEQDVSEDEGVKKEVDEIQKIDIEEDQRLLLPPKDSITIKSTDPSKLFQIVEEIARGKFGKVYKVSEISTSLIYAAKHIKVTPKLKEDVLSTIEIMKCLHHVRLMSIFDVYDLGSQIIMILEYVGGRMLFERIIAKNSLTELECANYIKQILQGVHHMHANQICHLDLKPENIVCSGHDTMDIKIIDFSLAKQLHKKKEVKITAGSPEFVAPEILSFDPVTFASDMWSIGVLTYVLLSGLSPFMGEDDNDTLMNVSCGEFDYDTEAFQQISSDAKDFINKLLISQPKKRARASSCLTHCWMKPTKSKEKKINLNNLKRYLDKRKDNKGINAVRAIRRFSSFGIGHAQVQSSNKPRINPSISKNVSVPSKNVRRSLQPTISEGDEEDGDIGNENSVDSKMQLNFERSWSSDVSNKLERCGVFLEVPESFESVEISEDINTPDGLRKYLQRMINQGHLPGSEGPFTSELYYE</sequence>
<dbReference type="PROSITE" id="PS00108">
    <property type="entry name" value="PROTEIN_KINASE_ST"/>
    <property type="match status" value="1"/>
</dbReference>
<dbReference type="Gene3D" id="1.10.510.10">
    <property type="entry name" value="Transferase(Phosphotransferase) domain 1"/>
    <property type="match status" value="1"/>
</dbReference>
<gene>
    <name evidence="10 11" type="primary">LOC100199733</name>
</gene>
<keyword evidence="4 10" id="KW-0418">Kinase</keyword>
<dbReference type="RefSeq" id="XP_065652037.1">
    <property type="nucleotide sequence ID" value="XM_065795965.1"/>
</dbReference>